<dbReference type="Gene3D" id="1.10.1200.10">
    <property type="entry name" value="ACP-like"/>
    <property type="match status" value="1"/>
</dbReference>
<dbReference type="Proteomes" id="UP001597419">
    <property type="component" value="Unassembled WGS sequence"/>
</dbReference>
<accession>A0ABW5GU94</accession>
<evidence type="ECO:0000313" key="3">
    <source>
        <dbReference type="Proteomes" id="UP001597419"/>
    </source>
</evidence>
<sequence>MSDTPALSADRVRADIAALLGCDPAEVTAEENLFDRGLDSVRMMSLVEKWRGEGADGLEFPDLAEQPELGHWTKLLGAEDKA</sequence>
<dbReference type="PROSITE" id="PS50075">
    <property type="entry name" value="CARRIER"/>
    <property type="match status" value="1"/>
</dbReference>
<evidence type="ECO:0000259" key="1">
    <source>
        <dbReference type="PROSITE" id="PS50075"/>
    </source>
</evidence>
<comment type="caution">
    <text evidence="2">The sequence shown here is derived from an EMBL/GenBank/DDBJ whole genome shotgun (WGS) entry which is preliminary data.</text>
</comment>
<proteinExistence type="predicted"/>
<protein>
    <submittedName>
        <fullName evidence="2">Phosphopantetheine-binding protein</fullName>
    </submittedName>
</protein>
<dbReference type="EMBL" id="JBHUKU010000026">
    <property type="protein sequence ID" value="MFD2464519.1"/>
    <property type="molecule type" value="Genomic_DNA"/>
</dbReference>
<evidence type="ECO:0000313" key="2">
    <source>
        <dbReference type="EMBL" id="MFD2464519.1"/>
    </source>
</evidence>
<reference evidence="3" key="1">
    <citation type="journal article" date="2019" name="Int. J. Syst. Evol. Microbiol.">
        <title>The Global Catalogue of Microorganisms (GCM) 10K type strain sequencing project: providing services to taxonomists for standard genome sequencing and annotation.</title>
        <authorList>
            <consortium name="The Broad Institute Genomics Platform"/>
            <consortium name="The Broad Institute Genome Sequencing Center for Infectious Disease"/>
            <person name="Wu L."/>
            <person name="Ma J."/>
        </authorList>
    </citation>
    <scope>NUCLEOTIDE SEQUENCE [LARGE SCALE GENOMIC DNA]</scope>
    <source>
        <strain evidence="3">CGMCC 4.7643</strain>
    </source>
</reference>
<dbReference type="InterPro" id="IPR009081">
    <property type="entry name" value="PP-bd_ACP"/>
</dbReference>
<dbReference type="RefSeq" id="WP_345385642.1">
    <property type="nucleotide sequence ID" value="NZ_BAABHG010000001.1"/>
</dbReference>
<feature type="domain" description="Carrier" evidence="1">
    <location>
        <begin position="6"/>
        <end position="80"/>
    </location>
</feature>
<gene>
    <name evidence="2" type="ORF">ACFSYJ_38295</name>
</gene>
<dbReference type="InterPro" id="IPR036736">
    <property type="entry name" value="ACP-like_sf"/>
</dbReference>
<organism evidence="2 3">
    <name type="scientific">Amycolatopsis samaneae</name>
    <dbReference type="NCBI Taxonomy" id="664691"/>
    <lineage>
        <taxon>Bacteria</taxon>
        <taxon>Bacillati</taxon>
        <taxon>Actinomycetota</taxon>
        <taxon>Actinomycetes</taxon>
        <taxon>Pseudonocardiales</taxon>
        <taxon>Pseudonocardiaceae</taxon>
        <taxon>Amycolatopsis</taxon>
    </lineage>
</organism>
<name>A0ABW5GU94_9PSEU</name>
<dbReference type="Pfam" id="PF00550">
    <property type="entry name" value="PP-binding"/>
    <property type="match status" value="1"/>
</dbReference>
<dbReference type="SUPFAM" id="SSF47336">
    <property type="entry name" value="ACP-like"/>
    <property type="match status" value="1"/>
</dbReference>
<keyword evidence="3" id="KW-1185">Reference proteome</keyword>